<dbReference type="AlphaFoldDB" id="A0A0E9RFU9"/>
<sequence>MSATCLWWQHELSLWCRSPWWCSCSTVHNGLASHFCHLGPQHLSLEGD</sequence>
<protein>
    <submittedName>
        <fullName evidence="1">Uncharacterized protein</fullName>
    </submittedName>
</protein>
<evidence type="ECO:0000313" key="1">
    <source>
        <dbReference type="EMBL" id="JAH27325.1"/>
    </source>
</evidence>
<organism evidence="1">
    <name type="scientific">Anguilla anguilla</name>
    <name type="common">European freshwater eel</name>
    <name type="synonym">Muraena anguilla</name>
    <dbReference type="NCBI Taxonomy" id="7936"/>
    <lineage>
        <taxon>Eukaryota</taxon>
        <taxon>Metazoa</taxon>
        <taxon>Chordata</taxon>
        <taxon>Craniata</taxon>
        <taxon>Vertebrata</taxon>
        <taxon>Euteleostomi</taxon>
        <taxon>Actinopterygii</taxon>
        <taxon>Neopterygii</taxon>
        <taxon>Teleostei</taxon>
        <taxon>Anguilliformes</taxon>
        <taxon>Anguillidae</taxon>
        <taxon>Anguilla</taxon>
    </lineage>
</organism>
<proteinExistence type="predicted"/>
<accession>A0A0E9RFU9</accession>
<dbReference type="EMBL" id="GBXM01081252">
    <property type="protein sequence ID" value="JAH27325.1"/>
    <property type="molecule type" value="Transcribed_RNA"/>
</dbReference>
<reference evidence="1" key="2">
    <citation type="journal article" date="2015" name="Fish Shellfish Immunol.">
        <title>Early steps in the European eel (Anguilla anguilla)-Vibrio vulnificus interaction in the gills: Role of the RtxA13 toxin.</title>
        <authorList>
            <person name="Callol A."/>
            <person name="Pajuelo D."/>
            <person name="Ebbesson L."/>
            <person name="Teles M."/>
            <person name="MacKenzie S."/>
            <person name="Amaro C."/>
        </authorList>
    </citation>
    <scope>NUCLEOTIDE SEQUENCE</scope>
</reference>
<reference evidence="1" key="1">
    <citation type="submission" date="2014-11" db="EMBL/GenBank/DDBJ databases">
        <authorList>
            <person name="Amaro Gonzalez C."/>
        </authorList>
    </citation>
    <scope>NUCLEOTIDE SEQUENCE</scope>
</reference>
<name>A0A0E9RFU9_ANGAN</name>